<dbReference type="Proteomes" id="UP000263094">
    <property type="component" value="Unassembled WGS sequence"/>
</dbReference>
<feature type="transmembrane region" description="Helical" evidence="2">
    <location>
        <begin position="138"/>
        <end position="162"/>
    </location>
</feature>
<gene>
    <name evidence="3" type="ORF">DY218_21555</name>
</gene>
<evidence type="ECO:0000313" key="4">
    <source>
        <dbReference type="Proteomes" id="UP000263094"/>
    </source>
</evidence>
<reference evidence="3 4" key="1">
    <citation type="submission" date="2018-08" db="EMBL/GenBank/DDBJ databases">
        <title>Isolation, diversity and antifungal activity of Actinobacteria from wheat.</title>
        <authorList>
            <person name="Han C."/>
        </authorList>
    </citation>
    <scope>NUCLEOTIDE SEQUENCE [LARGE SCALE GENOMIC DNA]</scope>
    <source>
        <strain evidence="3 4">NEAU-YY421</strain>
    </source>
</reference>
<feature type="transmembrane region" description="Helical" evidence="2">
    <location>
        <begin position="84"/>
        <end position="102"/>
    </location>
</feature>
<keyword evidence="2" id="KW-1133">Transmembrane helix</keyword>
<protein>
    <submittedName>
        <fullName evidence="3">Uncharacterized protein</fullName>
    </submittedName>
</protein>
<dbReference type="EMBL" id="QUAK01000117">
    <property type="protein sequence ID" value="RFU84635.1"/>
    <property type="molecule type" value="Genomic_DNA"/>
</dbReference>
<keyword evidence="4" id="KW-1185">Reference proteome</keyword>
<name>A0A372M292_9ACTN</name>
<dbReference type="RefSeq" id="WP_128557744.1">
    <property type="nucleotide sequence ID" value="NZ_QUAK01000117.1"/>
</dbReference>
<feature type="transmembrane region" description="Helical" evidence="2">
    <location>
        <begin position="48"/>
        <end position="64"/>
    </location>
</feature>
<comment type="caution">
    <text evidence="3">The sequence shown here is derived from an EMBL/GenBank/DDBJ whole genome shotgun (WGS) entry which is preliminary data.</text>
</comment>
<proteinExistence type="predicted"/>
<keyword evidence="2" id="KW-0472">Membrane</keyword>
<feature type="region of interest" description="Disordered" evidence="1">
    <location>
        <begin position="1"/>
        <end position="24"/>
    </location>
</feature>
<evidence type="ECO:0000256" key="1">
    <source>
        <dbReference type="SAM" id="MobiDB-lite"/>
    </source>
</evidence>
<feature type="transmembrane region" description="Helical" evidence="2">
    <location>
        <begin position="109"/>
        <end position="132"/>
    </location>
</feature>
<sequence>MGQYHAHDDEEFAKPQVSRHANGRPWREPRRIAILSPLPERPRRERQVVRLLGFVISAASWPLALPDASFTGASLSDTEQSNSLTGFAVCGVLFMCLAYYFGHRGQIAWSVLLIAGPPSAYWLLGQVTAAAAGRNDDWPMASAIGVVMICWLCVDTAGLAHLSRLYRVCRRDRHQPAVCVYCRRVKR</sequence>
<evidence type="ECO:0000313" key="3">
    <source>
        <dbReference type="EMBL" id="RFU84635.1"/>
    </source>
</evidence>
<evidence type="ECO:0000256" key="2">
    <source>
        <dbReference type="SAM" id="Phobius"/>
    </source>
</evidence>
<keyword evidence="2" id="KW-0812">Transmembrane</keyword>
<dbReference type="AlphaFoldDB" id="A0A372M292"/>
<organism evidence="3 4">
    <name type="scientific">Streptomyces triticagri</name>
    <dbReference type="NCBI Taxonomy" id="2293568"/>
    <lineage>
        <taxon>Bacteria</taxon>
        <taxon>Bacillati</taxon>
        <taxon>Actinomycetota</taxon>
        <taxon>Actinomycetes</taxon>
        <taxon>Kitasatosporales</taxon>
        <taxon>Streptomycetaceae</taxon>
        <taxon>Streptomyces</taxon>
    </lineage>
</organism>
<accession>A0A372M292</accession>